<dbReference type="Pfam" id="PF02371">
    <property type="entry name" value="Transposase_20"/>
    <property type="match status" value="1"/>
</dbReference>
<dbReference type="Proteomes" id="UP001183176">
    <property type="component" value="Unassembled WGS sequence"/>
</dbReference>
<gene>
    <name evidence="3" type="ORF">RM423_23565</name>
</gene>
<comment type="caution">
    <text evidence="3">The sequence shown here is derived from an EMBL/GenBank/DDBJ whole genome shotgun (WGS) entry which is preliminary data.</text>
</comment>
<dbReference type="PANTHER" id="PTHR33055:SF3">
    <property type="entry name" value="PUTATIVE TRANSPOSASE FOR IS117-RELATED"/>
    <property type="match status" value="1"/>
</dbReference>
<dbReference type="EMBL" id="JAVREH010000090">
    <property type="protein sequence ID" value="MDT0264343.1"/>
    <property type="molecule type" value="Genomic_DNA"/>
</dbReference>
<dbReference type="PANTHER" id="PTHR33055">
    <property type="entry name" value="TRANSPOSASE FOR INSERTION SEQUENCE ELEMENT IS1111A"/>
    <property type="match status" value="1"/>
</dbReference>
<evidence type="ECO:0000313" key="4">
    <source>
        <dbReference type="Proteomes" id="UP001183176"/>
    </source>
</evidence>
<evidence type="ECO:0000256" key="1">
    <source>
        <dbReference type="SAM" id="MobiDB-lite"/>
    </source>
</evidence>
<evidence type="ECO:0000313" key="3">
    <source>
        <dbReference type="EMBL" id="MDT0264343.1"/>
    </source>
</evidence>
<protein>
    <submittedName>
        <fullName evidence="3">Transposase</fullName>
    </submittedName>
</protein>
<feature type="domain" description="Transposase IS116/IS110/IS902 C-terminal" evidence="2">
    <location>
        <begin position="85"/>
        <end position="153"/>
    </location>
</feature>
<name>A0ABU2JHX9_9ACTN</name>
<dbReference type="InterPro" id="IPR003346">
    <property type="entry name" value="Transposase_20"/>
</dbReference>
<proteinExistence type="predicted"/>
<sequence length="223" mass="24665">MSARHRVSKLLLRQGIVYSGGKAWTGVHDTWLRQQRFELLGLQMAYDTAYETMLATVARRDRLDKAIAAMAADSPFTPVVDRLGCLRGVSTLTAFGLAVEIGDWQRLSGRSIGAYLGMTPTESSSGQSRSQGGITKTGNGHARRLLIEAAWHHRQPYRAPGVDLRRRWEHAPSVAAARGHAGNRRLHTRWQAFIDRKKTPVIANAAIARELAGWCWSLAVLDA</sequence>
<organism evidence="3 4">
    <name type="scientific">Jatrophihabitans lederbergiae</name>
    <dbReference type="NCBI Taxonomy" id="3075547"/>
    <lineage>
        <taxon>Bacteria</taxon>
        <taxon>Bacillati</taxon>
        <taxon>Actinomycetota</taxon>
        <taxon>Actinomycetes</taxon>
        <taxon>Jatrophihabitantales</taxon>
        <taxon>Jatrophihabitantaceae</taxon>
        <taxon>Jatrophihabitans</taxon>
    </lineage>
</organism>
<keyword evidence="4" id="KW-1185">Reference proteome</keyword>
<dbReference type="InterPro" id="IPR047650">
    <property type="entry name" value="Transpos_IS110"/>
</dbReference>
<accession>A0ABU2JHX9</accession>
<evidence type="ECO:0000259" key="2">
    <source>
        <dbReference type="Pfam" id="PF02371"/>
    </source>
</evidence>
<feature type="region of interest" description="Disordered" evidence="1">
    <location>
        <begin position="119"/>
        <end position="138"/>
    </location>
</feature>
<reference evidence="4" key="1">
    <citation type="submission" date="2023-07" db="EMBL/GenBank/DDBJ databases">
        <title>30 novel species of actinomycetes from the DSMZ collection.</title>
        <authorList>
            <person name="Nouioui I."/>
        </authorList>
    </citation>
    <scope>NUCLEOTIDE SEQUENCE [LARGE SCALE GENOMIC DNA]</scope>
    <source>
        <strain evidence="4">DSM 44399</strain>
    </source>
</reference>
<feature type="compositionally biased region" description="Low complexity" evidence="1">
    <location>
        <begin position="123"/>
        <end position="133"/>
    </location>
</feature>